<organism evidence="6 7">
    <name type="scientific">Mycena pura</name>
    <dbReference type="NCBI Taxonomy" id="153505"/>
    <lineage>
        <taxon>Eukaryota</taxon>
        <taxon>Fungi</taxon>
        <taxon>Dikarya</taxon>
        <taxon>Basidiomycota</taxon>
        <taxon>Agaricomycotina</taxon>
        <taxon>Agaricomycetes</taxon>
        <taxon>Agaricomycetidae</taxon>
        <taxon>Agaricales</taxon>
        <taxon>Marasmiineae</taxon>
        <taxon>Mycenaceae</taxon>
        <taxon>Mycena</taxon>
    </lineage>
</organism>
<evidence type="ECO:0000256" key="5">
    <source>
        <dbReference type="SAM" id="Phobius"/>
    </source>
</evidence>
<sequence>MALLNFIYNRPNRVLALQKQYQVTLVAAHADARPIYLRPAGAKPTLMVYGAIFSVAMMSTMYGIGCLVTGYGKPSAAQSE</sequence>
<dbReference type="GO" id="GO:0005743">
    <property type="term" value="C:mitochondrial inner membrane"/>
    <property type="evidence" value="ECO:0007669"/>
    <property type="project" value="UniProtKB-SubCell"/>
</dbReference>
<dbReference type="InterPro" id="IPR039297">
    <property type="entry name" value="COX7a"/>
</dbReference>
<keyword evidence="3" id="KW-0496">Mitochondrion</keyword>
<dbReference type="Proteomes" id="UP001219525">
    <property type="component" value="Unassembled WGS sequence"/>
</dbReference>
<protein>
    <submittedName>
        <fullName evidence="6">Uncharacterized protein</fullName>
    </submittedName>
</protein>
<comment type="subcellular location">
    <subcellularLocation>
        <location evidence="1">Mitochondrion inner membrane</location>
    </subcellularLocation>
</comment>
<evidence type="ECO:0000313" key="7">
    <source>
        <dbReference type="Proteomes" id="UP001219525"/>
    </source>
</evidence>
<dbReference type="Pfam" id="PF02238">
    <property type="entry name" value="COX7a"/>
    <property type="match status" value="1"/>
</dbReference>
<dbReference type="AlphaFoldDB" id="A0AAD6YS29"/>
<keyword evidence="5" id="KW-0812">Transmembrane</keyword>
<proteinExistence type="predicted"/>
<comment type="caution">
    <text evidence="6">The sequence shown here is derived from an EMBL/GenBank/DDBJ whole genome shotgun (WGS) entry which is preliminary data.</text>
</comment>
<dbReference type="EMBL" id="JARJCW010000002">
    <property type="protein sequence ID" value="KAJ7228143.1"/>
    <property type="molecule type" value="Genomic_DNA"/>
</dbReference>
<evidence type="ECO:0000256" key="2">
    <source>
        <dbReference type="ARBA" id="ARBA00022792"/>
    </source>
</evidence>
<evidence type="ECO:0000256" key="3">
    <source>
        <dbReference type="ARBA" id="ARBA00023128"/>
    </source>
</evidence>
<evidence type="ECO:0000256" key="1">
    <source>
        <dbReference type="ARBA" id="ARBA00004273"/>
    </source>
</evidence>
<evidence type="ECO:0000313" key="6">
    <source>
        <dbReference type="EMBL" id="KAJ7228143.1"/>
    </source>
</evidence>
<keyword evidence="7" id="KW-1185">Reference proteome</keyword>
<evidence type="ECO:0000256" key="4">
    <source>
        <dbReference type="ARBA" id="ARBA00023136"/>
    </source>
</evidence>
<accession>A0AAD6YS29</accession>
<keyword evidence="4 5" id="KW-0472">Membrane</keyword>
<keyword evidence="2" id="KW-0999">Mitochondrion inner membrane</keyword>
<keyword evidence="5" id="KW-1133">Transmembrane helix</keyword>
<name>A0AAD6YS29_9AGAR</name>
<feature type="transmembrane region" description="Helical" evidence="5">
    <location>
        <begin position="46"/>
        <end position="71"/>
    </location>
</feature>
<gene>
    <name evidence="6" type="ORF">GGX14DRAFT_554249</name>
</gene>
<reference evidence="6" key="1">
    <citation type="submission" date="2023-03" db="EMBL/GenBank/DDBJ databases">
        <title>Massive genome expansion in bonnet fungi (Mycena s.s.) driven by repeated elements and novel gene families across ecological guilds.</title>
        <authorList>
            <consortium name="Lawrence Berkeley National Laboratory"/>
            <person name="Harder C.B."/>
            <person name="Miyauchi S."/>
            <person name="Viragh M."/>
            <person name="Kuo A."/>
            <person name="Thoen E."/>
            <person name="Andreopoulos B."/>
            <person name="Lu D."/>
            <person name="Skrede I."/>
            <person name="Drula E."/>
            <person name="Henrissat B."/>
            <person name="Morin E."/>
            <person name="Kohler A."/>
            <person name="Barry K."/>
            <person name="LaButti K."/>
            <person name="Morin E."/>
            <person name="Salamov A."/>
            <person name="Lipzen A."/>
            <person name="Mereny Z."/>
            <person name="Hegedus B."/>
            <person name="Baldrian P."/>
            <person name="Stursova M."/>
            <person name="Weitz H."/>
            <person name="Taylor A."/>
            <person name="Grigoriev I.V."/>
            <person name="Nagy L.G."/>
            <person name="Martin F."/>
            <person name="Kauserud H."/>
        </authorList>
    </citation>
    <scope>NUCLEOTIDE SEQUENCE</scope>
    <source>
        <strain evidence="6">9144</strain>
    </source>
</reference>